<dbReference type="EMBL" id="CP016534">
    <property type="protein sequence ID" value="ANU09407.1"/>
    <property type="molecule type" value="Genomic_DNA"/>
</dbReference>
<proteinExistence type="predicted"/>
<reference evidence="1" key="1">
    <citation type="submission" date="2016-10" db="EMBL/GenBank/DDBJ databases">
        <authorList>
            <person name="See-Too W.S."/>
        </authorList>
    </citation>
    <scope>NUCLEOTIDE SEQUENCE</scope>
    <source>
        <strain evidence="1">DSM 14505</strain>
    </source>
</reference>
<accession>A0ABN4RI35</accession>
<name>A0ABN4RI35_9BACL</name>
<organism evidence="1 2">
    <name type="scientific">Planococcus antarcticus DSM 14505</name>
    <dbReference type="NCBI Taxonomy" id="1185653"/>
    <lineage>
        <taxon>Bacteria</taxon>
        <taxon>Bacillati</taxon>
        <taxon>Bacillota</taxon>
        <taxon>Bacilli</taxon>
        <taxon>Bacillales</taxon>
        <taxon>Caryophanaceae</taxon>
        <taxon>Planococcus</taxon>
    </lineage>
</organism>
<gene>
    <name evidence="1" type="ORF">BBH88_03320</name>
</gene>
<dbReference type="Proteomes" id="UP000092661">
    <property type="component" value="Chromosome"/>
</dbReference>
<dbReference type="RefSeq" id="WP_065536351.1">
    <property type="nucleotide sequence ID" value="NZ_CP016534.2"/>
</dbReference>
<protein>
    <submittedName>
        <fullName evidence="1">Uncharacterized protein</fullName>
    </submittedName>
</protein>
<keyword evidence="2" id="KW-1185">Reference proteome</keyword>
<evidence type="ECO:0000313" key="2">
    <source>
        <dbReference type="Proteomes" id="UP000092661"/>
    </source>
</evidence>
<sequence>MAIKKRVIRDNNEQYHHRRSALNTHKEVEVVGEKVANVEQEEWGNNVVPDVINTMKKEDAKPLSKVENADRYPLITFSKNGAKVLRQAKFPTEEYEFYIDQTRMRLNLEGKYGNYDQLLITFSLRSLDSKSQGQLTLLYTVSSSSSSEYIKFLSSFEEIFIGQSITVEHLVGLVGRCSISHFEAESGDVYDRLKVLEVNQPI</sequence>
<evidence type="ECO:0000313" key="1">
    <source>
        <dbReference type="EMBL" id="ANU09407.1"/>
    </source>
</evidence>